<dbReference type="Gene3D" id="1.10.10.60">
    <property type="entry name" value="Homeodomain-like"/>
    <property type="match status" value="1"/>
</dbReference>
<keyword evidence="2 4" id="KW-0238">DNA-binding</keyword>
<dbReference type="SUPFAM" id="SSF48498">
    <property type="entry name" value="Tetracyclin repressor-like, C-terminal domain"/>
    <property type="match status" value="1"/>
</dbReference>
<dbReference type="InterPro" id="IPR036271">
    <property type="entry name" value="Tet_transcr_reg_TetR-rel_C_sf"/>
</dbReference>
<dbReference type="RefSeq" id="WP_056784718.1">
    <property type="nucleotide sequence ID" value="NZ_BMWJ01000003.1"/>
</dbReference>
<name>A0ABS4VCK4_9ACTN</name>
<sequence>MSDLAPGLTAGRPRQIIAAARTLLEEEGAEALTMRRLADRVGVKAPTLYKHFPDKSSVVTALAGEMLRETAGVLEAAERDHPGSFVGLATAYRAHALAHPHLYLLTMGSAVLPVGAAAAAAAPLFRAAGGDEGRARAAWAFAHGMVVLELNGRFLPGTDLAAAWEAGIAAFAVRGLEGAG</sequence>
<evidence type="ECO:0000259" key="5">
    <source>
        <dbReference type="PROSITE" id="PS50977"/>
    </source>
</evidence>
<dbReference type="InterPro" id="IPR050109">
    <property type="entry name" value="HTH-type_TetR-like_transc_reg"/>
</dbReference>
<accession>A0ABS4VCK4</accession>
<dbReference type="Pfam" id="PF00440">
    <property type="entry name" value="TetR_N"/>
    <property type="match status" value="1"/>
</dbReference>
<evidence type="ECO:0000313" key="6">
    <source>
        <dbReference type="EMBL" id="MBP2361649.1"/>
    </source>
</evidence>
<protein>
    <submittedName>
        <fullName evidence="6">AcrR family transcriptional regulator</fullName>
    </submittedName>
</protein>
<gene>
    <name evidence="6" type="ORF">JOF59_004049</name>
</gene>
<comment type="caution">
    <text evidence="6">The sequence shown here is derived from an EMBL/GenBank/DDBJ whole genome shotgun (WGS) entry which is preliminary data.</text>
</comment>
<dbReference type="EMBL" id="JAGINS010000001">
    <property type="protein sequence ID" value="MBP2361649.1"/>
    <property type="molecule type" value="Genomic_DNA"/>
</dbReference>
<dbReference type="GeneID" id="97342222"/>
<evidence type="ECO:0000256" key="1">
    <source>
        <dbReference type="ARBA" id="ARBA00023015"/>
    </source>
</evidence>
<keyword evidence="1" id="KW-0805">Transcription regulation</keyword>
<dbReference type="InterPro" id="IPR009057">
    <property type="entry name" value="Homeodomain-like_sf"/>
</dbReference>
<dbReference type="PROSITE" id="PS50977">
    <property type="entry name" value="HTH_TETR_2"/>
    <property type="match status" value="1"/>
</dbReference>
<dbReference type="Pfam" id="PF13305">
    <property type="entry name" value="TetR_C_33"/>
    <property type="match status" value="1"/>
</dbReference>
<keyword evidence="7" id="KW-1185">Reference proteome</keyword>
<dbReference type="PRINTS" id="PR00455">
    <property type="entry name" value="HTHTETR"/>
</dbReference>
<organism evidence="6 7">
    <name type="scientific">Streptomyces clavifer</name>
    <dbReference type="NCBI Taxonomy" id="68188"/>
    <lineage>
        <taxon>Bacteria</taxon>
        <taxon>Bacillati</taxon>
        <taxon>Actinomycetota</taxon>
        <taxon>Actinomycetes</taxon>
        <taxon>Kitasatosporales</taxon>
        <taxon>Streptomycetaceae</taxon>
        <taxon>Streptomyces</taxon>
    </lineage>
</organism>
<dbReference type="PANTHER" id="PTHR30055">
    <property type="entry name" value="HTH-TYPE TRANSCRIPTIONAL REGULATOR RUTR"/>
    <property type="match status" value="1"/>
</dbReference>
<evidence type="ECO:0000256" key="4">
    <source>
        <dbReference type="PROSITE-ProRule" id="PRU00335"/>
    </source>
</evidence>
<dbReference type="Proteomes" id="UP001519311">
    <property type="component" value="Unassembled WGS sequence"/>
</dbReference>
<dbReference type="SUPFAM" id="SSF46689">
    <property type="entry name" value="Homeodomain-like"/>
    <property type="match status" value="1"/>
</dbReference>
<keyword evidence="3" id="KW-0804">Transcription</keyword>
<reference evidence="6 7" key="1">
    <citation type="submission" date="2021-03" db="EMBL/GenBank/DDBJ databases">
        <title>Sequencing the genomes of 1000 actinobacteria strains.</title>
        <authorList>
            <person name="Klenk H.-P."/>
        </authorList>
    </citation>
    <scope>NUCLEOTIDE SEQUENCE [LARGE SCALE GENOMIC DNA]</scope>
    <source>
        <strain evidence="6 7">DSM 40843</strain>
    </source>
</reference>
<dbReference type="PANTHER" id="PTHR30055:SF239">
    <property type="entry name" value="TRANSCRIPTIONAL REGULATORY PROTEIN"/>
    <property type="match status" value="1"/>
</dbReference>
<dbReference type="InterPro" id="IPR001647">
    <property type="entry name" value="HTH_TetR"/>
</dbReference>
<feature type="domain" description="HTH tetR-type" evidence="5">
    <location>
        <begin position="10"/>
        <end position="70"/>
    </location>
</feature>
<dbReference type="Gene3D" id="1.10.357.10">
    <property type="entry name" value="Tetracycline Repressor, domain 2"/>
    <property type="match status" value="1"/>
</dbReference>
<feature type="DNA-binding region" description="H-T-H motif" evidence="4">
    <location>
        <begin position="33"/>
        <end position="52"/>
    </location>
</feature>
<evidence type="ECO:0000256" key="2">
    <source>
        <dbReference type="ARBA" id="ARBA00023125"/>
    </source>
</evidence>
<dbReference type="InterPro" id="IPR025996">
    <property type="entry name" value="MT1864/Rv1816-like_C"/>
</dbReference>
<evidence type="ECO:0000256" key="3">
    <source>
        <dbReference type="ARBA" id="ARBA00023163"/>
    </source>
</evidence>
<proteinExistence type="predicted"/>
<evidence type="ECO:0000313" key="7">
    <source>
        <dbReference type="Proteomes" id="UP001519311"/>
    </source>
</evidence>